<gene>
    <name evidence="2" type="ORF">B4U80_12664</name>
</gene>
<dbReference type="OrthoDB" id="6480597at2759"/>
<evidence type="ECO:0000313" key="3">
    <source>
        <dbReference type="Proteomes" id="UP000288716"/>
    </source>
</evidence>
<evidence type="ECO:0000313" key="2">
    <source>
        <dbReference type="EMBL" id="RWR99010.1"/>
    </source>
</evidence>
<dbReference type="SUPFAM" id="SSF56436">
    <property type="entry name" value="C-type lectin-like"/>
    <property type="match status" value="1"/>
</dbReference>
<dbReference type="InterPro" id="IPR016187">
    <property type="entry name" value="CTDL_fold"/>
</dbReference>
<evidence type="ECO:0000259" key="1">
    <source>
        <dbReference type="PROSITE" id="PS50041"/>
    </source>
</evidence>
<dbReference type="PROSITE" id="PS50041">
    <property type="entry name" value="C_TYPE_LECTIN_2"/>
    <property type="match status" value="1"/>
</dbReference>
<dbReference type="Pfam" id="PF00059">
    <property type="entry name" value="Lectin_C"/>
    <property type="match status" value="1"/>
</dbReference>
<organism evidence="2 3">
    <name type="scientific">Leptotrombidium deliense</name>
    <dbReference type="NCBI Taxonomy" id="299467"/>
    <lineage>
        <taxon>Eukaryota</taxon>
        <taxon>Metazoa</taxon>
        <taxon>Ecdysozoa</taxon>
        <taxon>Arthropoda</taxon>
        <taxon>Chelicerata</taxon>
        <taxon>Arachnida</taxon>
        <taxon>Acari</taxon>
        <taxon>Acariformes</taxon>
        <taxon>Trombidiformes</taxon>
        <taxon>Prostigmata</taxon>
        <taxon>Anystina</taxon>
        <taxon>Parasitengona</taxon>
        <taxon>Trombiculoidea</taxon>
        <taxon>Trombiculidae</taxon>
        <taxon>Leptotrombidium</taxon>
    </lineage>
</organism>
<dbReference type="InterPro" id="IPR050111">
    <property type="entry name" value="C-type_lectin/snaclec_domain"/>
</dbReference>
<keyword evidence="3" id="KW-1185">Reference proteome</keyword>
<dbReference type="CDD" id="cd00037">
    <property type="entry name" value="CLECT"/>
    <property type="match status" value="1"/>
</dbReference>
<dbReference type="SMART" id="SM00034">
    <property type="entry name" value="CLECT"/>
    <property type="match status" value="1"/>
</dbReference>
<dbReference type="Gene3D" id="3.10.100.10">
    <property type="entry name" value="Mannose-Binding Protein A, subunit A"/>
    <property type="match status" value="1"/>
</dbReference>
<dbReference type="InterPro" id="IPR016186">
    <property type="entry name" value="C-type_lectin-like/link_sf"/>
</dbReference>
<accession>A0A443Q7J6</accession>
<name>A0A443Q7J6_9ACAR</name>
<dbReference type="InterPro" id="IPR001304">
    <property type="entry name" value="C-type_lectin-like"/>
</dbReference>
<sequence>FAEQSGPYEKIRKACEDMKADVVSIRSEEERKFIHDLVKHENNTGVWLSALKEKGKSKFSWTDGSDVVFTYWAHGRPNNLERENRTCICFSRSTSYWFDVNCDTGYYQMCEIFSGDFIINEMKKSKLAIQRKREL</sequence>
<dbReference type="PANTHER" id="PTHR22803">
    <property type="entry name" value="MANNOSE, PHOSPHOLIPASE, LECTIN RECEPTOR RELATED"/>
    <property type="match status" value="1"/>
</dbReference>
<feature type="domain" description="C-type lectin" evidence="1">
    <location>
        <begin position="1"/>
        <end position="111"/>
    </location>
</feature>
<dbReference type="EMBL" id="NCKV01065948">
    <property type="protein sequence ID" value="RWR99010.1"/>
    <property type="molecule type" value="Genomic_DNA"/>
</dbReference>
<proteinExistence type="predicted"/>
<dbReference type="STRING" id="299467.A0A443Q7J6"/>
<feature type="non-terminal residue" evidence="2">
    <location>
        <position position="1"/>
    </location>
</feature>
<protein>
    <recommendedName>
        <fullName evidence="1">C-type lectin domain-containing protein</fullName>
    </recommendedName>
</protein>
<reference evidence="2 3" key="1">
    <citation type="journal article" date="2018" name="Gigascience">
        <title>Genomes of trombidid mites reveal novel predicted allergens and laterally-transferred genes associated with secondary metabolism.</title>
        <authorList>
            <person name="Dong X."/>
            <person name="Chaisiri K."/>
            <person name="Xia D."/>
            <person name="Armstrong S.D."/>
            <person name="Fang Y."/>
            <person name="Donnelly M.J."/>
            <person name="Kadowaki T."/>
            <person name="McGarry J.W."/>
            <person name="Darby A.C."/>
            <person name="Makepeace B.L."/>
        </authorList>
    </citation>
    <scope>NUCLEOTIDE SEQUENCE [LARGE SCALE GENOMIC DNA]</scope>
    <source>
        <strain evidence="2">UoL-UT</strain>
    </source>
</reference>
<dbReference type="Proteomes" id="UP000288716">
    <property type="component" value="Unassembled WGS sequence"/>
</dbReference>
<dbReference type="VEuPathDB" id="VectorBase:LDEU014648"/>
<comment type="caution">
    <text evidence="2">The sequence shown here is derived from an EMBL/GenBank/DDBJ whole genome shotgun (WGS) entry which is preliminary data.</text>
</comment>
<dbReference type="AlphaFoldDB" id="A0A443Q7J6"/>